<reference evidence="2 3" key="1">
    <citation type="submission" date="2018-04" db="EMBL/GenBank/DDBJ databases">
        <authorList>
            <person name="Vogel A."/>
        </authorList>
    </citation>
    <scope>NUCLEOTIDE SEQUENCE [LARGE SCALE GENOMIC DNA]</scope>
</reference>
<protein>
    <submittedName>
        <fullName evidence="2">Uncharacterized protein</fullName>
    </submittedName>
</protein>
<evidence type="ECO:0000256" key="1">
    <source>
        <dbReference type="SAM" id="MobiDB-lite"/>
    </source>
</evidence>
<feature type="compositionally biased region" description="Basic and acidic residues" evidence="1">
    <location>
        <begin position="106"/>
        <end position="140"/>
    </location>
</feature>
<keyword evidence="3" id="KW-1185">Reference proteome</keyword>
<feature type="compositionally biased region" description="Basic and acidic residues" evidence="1">
    <location>
        <begin position="26"/>
        <end position="51"/>
    </location>
</feature>
<feature type="compositionally biased region" description="Polar residues" evidence="1">
    <location>
        <begin position="12"/>
        <end position="22"/>
    </location>
</feature>
<evidence type="ECO:0000313" key="3">
    <source>
        <dbReference type="Proteomes" id="UP000595140"/>
    </source>
</evidence>
<name>A0A484LLW0_9ASTE</name>
<sequence>MGSGRKRRRAAETTQIYDTGENTAGEDEKEREEKYAESKKPNDTGRTKVKEEVEEDCVSGSPKAWKKTPASNSHGQDDGGLDKHEEGASKKSKERGRPSNANVCETGDKKGYSLKKEGEEEDGGHKKLESDAKEVDENGEKAASACKAAQMHRKISAHNPQVTHSSPFLCK</sequence>
<dbReference type="EMBL" id="OOIL02001679">
    <property type="protein sequence ID" value="VFQ77492.1"/>
    <property type="molecule type" value="Genomic_DNA"/>
</dbReference>
<accession>A0A484LLW0</accession>
<organism evidence="2 3">
    <name type="scientific">Cuscuta campestris</name>
    <dbReference type="NCBI Taxonomy" id="132261"/>
    <lineage>
        <taxon>Eukaryota</taxon>
        <taxon>Viridiplantae</taxon>
        <taxon>Streptophyta</taxon>
        <taxon>Embryophyta</taxon>
        <taxon>Tracheophyta</taxon>
        <taxon>Spermatophyta</taxon>
        <taxon>Magnoliopsida</taxon>
        <taxon>eudicotyledons</taxon>
        <taxon>Gunneridae</taxon>
        <taxon>Pentapetalae</taxon>
        <taxon>asterids</taxon>
        <taxon>lamiids</taxon>
        <taxon>Solanales</taxon>
        <taxon>Convolvulaceae</taxon>
        <taxon>Cuscuteae</taxon>
        <taxon>Cuscuta</taxon>
        <taxon>Cuscuta subgen. Grammica</taxon>
        <taxon>Cuscuta sect. Cleistogrammica</taxon>
    </lineage>
</organism>
<evidence type="ECO:0000313" key="2">
    <source>
        <dbReference type="EMBL" id="VFQ77492.1"/>
    </source>
</evidence>
<feature type="region of interest" description="Disordered" evidence="1">
    <location>
        <begin position="1"/>
        <end position="171"/>
    </location>
</feature>
<feature type="compositionally biased region" description="Basic and acidic residues" evidence="1">
    <location>
        <begin position="75"/>
        <end position="97"/>
    </location>
</feature>
<gene>
    <name evidence="2" type="ORF">CCAM_LOCUS19268</name>
</gene>
<proteinExistence type="predicted"/>
<feature type="compositionally biased region" description="Polar residues" evidence="1">
    <location>
        <begin position="158"/>
        <end position="171"/>
    </location>
</feature>
<dbReference type="Proteomes" id="UP000595140">
    <property type="component" value="Unassembled WGS sequence"/>
</dbReference>
<dbReference type="AlphaFoldDB" id="A0A484LLW0"/>